<dbReference type="GO" id="GO:0003735">
    <property type="term" value="F:structural constituent of ribosome"/>
    <property type="evidence" value="ECO:0007669"/>
    <property type="project" value="InterPro"/>
</dbReference>
<evidence type="ECO:0000313" key="7">
    <source>
        <dbReference type="EMBL" id="SSX35335.1"/>
    </source>
</evidence>
<dbReference type="PANTHER" id="PTHR19431">
    <property type="entry name" value="60S RIBOSOMAL PROTEIN L4"/>
    <property type="match status" value="1"/>
</dbReference>
<protein>
    <submittedName>
        <fullName evidence="6">CSON009658 protein</fullName>
    </submittedName>
</protein>
<accession>A0A336LH87</accession>
<reference evidence="7" key="2">
    <citation type="submission" date="2018-07" db="EMBL/GenBank/DDBJ databases">
        <authorList>
            <person name="Quirk P.G."/>
            <person name="Krulwich T.A."/>
        </authorList>
    </citation>
    <scope>NUCLEOTIDE SEQUENCE</scope>
</reference>
<dbReference type="GO" id="GO:1990904">
    <property type="term" value="C:ribonucleoprotein complex"/>
    <property type="evidence" value="ECO:0007669"/>
    <property type="project" value="UniProtKB-KW"/>
</dbReference>
<evidence type="ECO:0000256" key="2">
    <source>
        <dbReference type="ARBA" id="ARBA00022980"/>
    </source>
</evidence>
<evidence type="ECO:0000256" key="3">
    <source>
        <dbReference type="ARBA" id="ARBA00023274"/>
    </source>
</evidence>
<dbReference type="GO" id="GO:0005840">
    <property type="term" value="C:ribosome"/>
    <property type="evidence" value="ECO:0007669"/>
    <property type="project" value="UniProtKB-KW"/>
</dbReference>
<dbReference type="InterPro" id="IPR023574">
    <property type="entry name" value="Ribosomal_uL4_dom_sf"/>
</dbReference>
<keyword evidence="3" id="KW-0687">Ribonucleoprotein</keyword>
<name>A0A336LH87_CULSO</name>
<dbReference type="FunFam" id="3.40.1370.10:FF:000002">
    <property type="entry name" value="60S ribosomal protein L4"/>
    <property type="match status" value="1"/>
</dbReference>
<evidence type="ECO:0000259" key="5">
    <source>
        <dbReference type="Pfam" id="PF14374"/>
    </source>
</evidence>
<dbReference type="Gene3D" id="3.40.1370.10">
    <property type="match status" value="1"/>
</dbReference>
<dbReference type="EMBL" id="UFQS01003877">
    <property type="protein sequence ID" value="SSX16001.1"/>
    <property type="molecule type" value="Genomic_DNA"/>
</dbReference>
<dbReference type="InterPro" id="IPR002136">
    <property type="entry name" value="Ribosomal_uL4"/>
</dbReference>
<dbReference type="Pfam" id="PF14374">
    <property type="entry name" value="Ribos_L4_asso_C"/>
    <property type="match status" value="1"/>
</dbReference>
<dbReference type="InterPro" id="IPR025755">
    <property type="entry name" value="Ribos_uL4_C_dom"/>
</dbReference>
<dbReference type="InterPro" id="IPR013000">
    <property type="entry name" value="Ribosomal_uL4_euk/arc_CS"/>
</dbReference>
<dbReference type="EMBL" id="UFQT01003877">
    <property type="protein sequence ID" value="SSX35335.1"/>
    <property type="molecule type" value="Genomic_DNA"/>
</dbReference>
<dbReference type="Pfam" id="PF00573">
    <property type="entry name" value="Ribosomal_L4"/>
    <property type="match status" value="1"/>
</dbReference>
<dbReference type="OMA" id="ALYGTWR"/>
<keyword evidence="2" id="KW-0689">Ribosomal protein</keyword>
<organism evidence="6">
    <name type="scientific">Culicoides sonorensis</name>
    <name type="common">Biting midge</name>
    <dbReference type="NCBI Taxonomy" id="179676"/>
    <lineage>
        <taxon>Eukaryota</taxon>
        <taxon>Metazoa</taxon>
        <taxon>Ecdysozoa</taxon>
        <taxon>Arthropoda</taxon>
        <taxon>Hexapoda</taxon>
        <taxon>Insecta</taxon>
        <taxon>Pterygota</taxon>
        <taxon>Neoptera</taxon>
        <taxon>Endopterygota</taxon>
        <taxon>Diptera</taxon>
        <taxon>Nematocera</taxon>
        <taxon>Chironomoidea</taxon>
        <taxon>Ceratopogonidae</taxon>
        <taxon>Ceratopogoninae</taxon>
        <taxon>Culicoides</taxon>
        <taxon>Monoculicoides</taxon>
    </lineage>
</organism>
<feature type="compositionally biased region" description="Basic residues" evidence="4">
    <location>
        <begin position="383"/>
        <end position="398"/>
    </location>
</feature>
<dbReference type="SUPFAM" id="SSF52166">
    <property type="entry name" value="Ribosomal protein L4"/>
    <property type="match status" value="1"/>
</dbReference>
<dbReference type="GO" id="GO:0006412">
    <property type="term" value="P:translation"/>
    <property type="evidence" value="ECO:0007669"/>
    <property type="project" value="InterPro"/>
</dbReference>
<dbReference type="AlphaFoldDB" id="A0A336LH87"/>
<dbReference type="PROSITE" id="PS00939">
    <property type="entry name" value="RIBOSOMAL_L1E"/>
    <property type="match status" value="1"/>
</dbReference>
<proteinExistence type="inferred from homology"/>
<gene>
    <name evidence="6" type="primary">CSON009658</name>
</gene>
<evidence type="ECO:0000256" key="4">
    <source>
        <dbReference type="SAM" id="MobiDB-lite"/>
    </source>
</evidence>
<evidence type="ECO:0000256" key="1">
    <source>
        <dbReference type="ARBA" id="ARBA00010528"/>
    </source>
</evidence>
<evidence type="ECO:0000313" key="6">
    <source>
        <dbReference type="EMBL" id="SSX16001.1"/>
    </source>
</evidence>
<feature type="domain" description="Large ribosomal subunit protein uL4 C-terminal" evidence="5">
    <location>
        <begin position="278"/>
        <end position="350"/>
    </location>
</feature>
<comment type="similarity">
    <text evidence="1">Belongs to the universal ribosomal protein uL4 family.</text>
</comment>
<dbReference type="InterPro" id="IPR045240">
    <property type="entry name" value="Ribosomal_uL4_euk/arch"/>
</dbReference>
<sequence length="422" mass="47837">MSLAAARPLVSVYTEKNEVNKEATSALPAIFKAPIRPDVVNEVCQLMRRNRRQPYAVSEAAGHQTSAESWGTGRAVARIPRVRGGGTHRSGQGAFGNMCRGGRMFAPTKPWRRWHRKININLKRYALVSAIAASGVPALVQARGHVIDGISEVPLVVSDKIQEYTKTKQALIFLRRSKAWADVEKVYKSQRFRAGRGKMRNRRRVQRKGPLIVYAKDDGIRRAFRNIPGVETMNVNKMNLLKVAPGGHVGRFIIWTESAFKHLNDLFGTWTEGSKLKKGYNLPKPIMSNTDLSRLLKSQEIRKVLAPPKKKIHRRVRRLNPLKNTRQLIKLNPYAAVTKRQAVLANQKRRYEAILEKAAKEKKELPKNHPAVVWKKQQENRAKQLKKVAAVRKPKLLAKKKEKEAKLAAKKAQKTAKKPQKK</sequence>
<feature type="compositionally biased region" description="Basic residues" evidence="4">
    <location>
        <begin position="408"/>
        <end position="422"/>
    </location>
</feature>
<dbReference type="VEuPathDB" id="VectorBase:CSON009658"/>
<reference evidence="6" key="1">
    <citation type="submission" date="2018-04" db="EMBL/GenBank/DDBJ databases">
        <authorList>
            <person name="Go L.Y."/>
            <person name="Mitchell J.A."/>
        </authorList>
    </citation>
    <scope>NUCLEOTIDE SEQUENCE</scope>
    <source>
        <tissue evidence="6">Whole organism</tissue>
    </source>
</reference>
<feature type="region of interest" description="Disordered" evidence="4">
    <location>
        <begin position="362"/>
        <end position="422"/>
    </location>
</feature>